<evidence type="ECO:0000256" key="6">
    <source>
        <dbReference type="ARBA" id="ARBA00022729"/>
    </source>
</evidence>
<dbReference type="PROSITE" id="PS00252">
    <property type="entry name" value="INTERFERON_A_B_D"/>
    <property type="match status" value="1"/>
</dbReference>
<dbReference type="GO" id="GO:0006955">
    <property type="term" value="P:immune response"/>
    <property type="evidence" value="ECO:0007669"/>
    <property type="project" value="UniProtKB-ARBA"/>
</dbReference>
<keyword evidence="6 11" id="KW-0732">Signal</keyword>
<dbReference type="PRINTS" id="PR00266">
    <property type="entry name" value="INTERFERONAB"/>
</dbReference>
<evidence type="ECO:0000256" key="10">
    <source>
        <dbReference type="RuleBase" id="RU000436"/>
    </source>
</evidence>
<feature type="signal peptide" evidence="11">
    <location>
        <begin position="1"/>
        <end position="21"/>
    </location>
</feature>
<accession>A0A2Y9DFR1</accession>
<dbReference type="STRING" id="127582.A0A2Y9DFR1"/>
<keyword evidence="8" id="KW-1015">Disulfide bond</keyword>
<dbReference type="PANTHER" id="PTHR11691:SF73">
    <property type="entry name" value="INTERFERON BETA"/>
    <property type="match status" value="1"/>
</dbReference>
<dbReference type="GO" id="GO:0051241">
    <property type="term" value="P:negative regulation of multicellular organismal process"/>
    <property type="evidence" value="ECO:0007669"/>
    <property type="project" value="UniProtKB-ARBA"/>
</dbReference>
<dbReference type="RefSeq" id="XP_004373577.1">
    <property type="nucleotide sequence ID" value="XM_004373520.1"/>
</dbReference>
<evidence type="ECO:0000256" key="5">
    <source>
        <dbReference type="ARBA" id="ARBA00022525"/>
    </source>
</evidence>
<keyword evidence="12" id="KW-1185">Reference proteome</keyword>
<proteinExistence type="inferred from homology"/>
<dbReference type="GeneID" id="101349610"/>
<organism evidence="12 13">
    <name type="scientific">Trichechus manatus latirostris</name>
    <name type="common">Florida manatee</name>
    <dbReference type="NCBI Taxonomy" id="127582"/>
    <lineage>
        <taxon>Eukaryota</taxon>
        <taxon>Metazoa</taxon>
        <taxon>Chordata</taxon>
        <taxon>Craniata</taxon>
        <taxon>Vertebrata</taxon>
        <taxon>Euteleostomi</taxon>
        <taxon>Mammalia</taxon>
        <taxon>Eutheria</taxon>
        <taxon>Afrotheria</taxon>
        <taxon>Sirenia</taxon>
        <taxon>Trichechidae</taxon>
        <taxon>Trichechus</taxon>
    </lineage>
</organism>
<comment type="subcellular location">
    <subcellularLocation>
        <location evidence="1">Secreted</location>
    </subcellularLocation>
</comment>
<dbReference type="GO" id="GO:0002683">
    <property type="term" value="P:negative regulation of immune system process"/>
    <property type="evidence" value="ECO:0007669"/>
    <property type="project" value="UniProtKB-ARBA"/>
</dbReference>
<feature type="chain" id="PRO_5016175579" evidence="11">
    <location>
        <begin position="22"/>
        <end position="188"/>
    </location>
</feature>
<keyword evidence="7 10" id="KW-0051">Antiviral defense</keyword>
<evidence type="ECO:0000256" key="7">
    <source>
        <dbReference type="ARBA" id="ARBA00023118"/>
    </source>
</evidence>
<comment type="subunit">
    <text evidence="3">Monomer.</text>
</comment>
<dbReference type="GO" id="GO:0051607">
    <property type="term" value="P:defense response to virus"/>
    <property type="evidence" value="ECO:0007669"/>
    <property type="project" value="UniProtKB-KW"/>
</dbReference>
<keyword evidence="4 10" id="KW-0202">Cytokine</keyword>
<evidence type="ECO:0000256" key="4">
    <source>
        <dbReference type="ARBA" id="ARBA00022514"/>
    </source>
</evidence>
<reference evidence="13" key="1">
    <citation type="submission" date="2025-08" db="UniProtKB">
        <authorList>
            <consortium name="RefSeq"/>
        </authorList>
    </citation>
    <scope>IDENTIFICATION</scope>
</reference>
<evidence type="ECO:0000256" key="3">
    <source>
        <dbReference type="ARBA" id="ARBA00011245"/>
    </source>
</evidence>
<dbReference type="InterPro" id="IPR000471">
    <property type="entry name" value="Interferon_alpha/beta/delta"/>
</dbReference>
<evidence type="ECO:0000313" key="12">
    <source>
        <dbReference type="Proteomes" id="UP000248480"/>
    </source>
</evidence>
<dbReference type="GO" id="GO:0005615">
    <property type="term" value="C:extracellular space"/>
    <property type="evidence" value="ECO:0007669"/>
    <property type="project" value="UniProtKB-KW"/>
</dbReference>
<protein>
    <submittedName>
        <fullName evidence="13">Interferon beta</fullName>
    </submittedName>
</protein>
<sequence length="188" mass="22135">MTTGCILQIALLLCFSITALSRSFNLLQFQQRSTNLECQRLMMKLSGTPESCLNNRTNFEVPKEIEQPRQFQKEDAVLVIHDMLLQIFEIFGKNLSHTGWNETIIENLRSELSDQIDRLKAILDENTEEENPTWENSTTMLWHLRNYYTRIVQYLNAKSYSSCAWTVVWTEIYRNFSFISTLTDYLQN</sequence>
<dbReference type="KEGG" id="tmu:101349610"/>
<evidence type="ECO:0000256" key="2">
    <source>
        <dbReference type="ARBA" id="ARBA00011033"/>
    </source>
</evidence>
<evidence type="ECO:0000256" key="11">
    <source>
        <dbReference type="SAM" id="SignalP"/>
    </source>
</evidence>
<dbReference type="GO" id="GO:0045321">
    <property type="term" value="P:leukocyte activation"/>
    <property type="evidence" value="ECO:0007669"/>
    <property type="project" value="UniProtKB-ARBA"/>
</dbReference>
<dbReference type="FunCoup" id="A0A2Y9DFR1">
    <property type="interactions" value="961"/>
</dbReference>
<dbReference type="GO" id="GO:0098586">
    <property type="term" value="P:cellular response to virus"/>
    <property type="evidence" value="ECO:0007669"/>
    <property type="project" value="UniProtKB-ARBA"/>
</dbReference>
<dbReference type="Pfam" id="PF00143">
    <property type="entry name" value="Interferon"/>
    <property type="match status" value="1"/>
</dbReference>
<dbReference type="InParanoid" id="A0A2Y9DFR1"/>
<evidence type="ECO:0000256" key="9">
    <source>
        <dbReference type="ARBA" id="ARBA00023180"/>
    </source>
</evidence>
<comment type="similarity">
    <text evidence="2 10">Belongs to the alpha/beta interferon family.</text>
</comment>
<dbReference type="FunFam" id="1.20.1250.10:FF:000026">
    <property type="entry name" value="Interferon beta"/>
    <property type="match status" value="1"/>
</dbReference>
<dbReference type="OrthoDB" id="8922121at2759"/>
<dbReference type="GO" id="GO:0005126">
    <property type="term" value="F:cytokine receptor binding"/>
    <property type="evidence" value="ECO:0007669"/>
    <property type="project" value="InterPro"/>
</dbReference>
<evidence type="ECO:0000313" key="13">
    <source>
        <dbReference type="RefSeq" id="XP_004373577.1"/>
    </source>
</evidence>
<dbReference type="Gene3D" id="1.20.1250.10">
    <property type="match status" value="1"/>
</dbReference>
<dbReference type="AlphaFoldDB" id="A0A2Y9DFR1"/>
<evidence type="ECO:0000256" key="8">
    <source>
        <dbReference type="ARBA" id="ARBA00023157"/>
    </source>
</evidence>
<keyword evidence="9" id="KW-0325">Glycoprotein</keyword>
<keyword evidence="5" id="KW-0964">Secreted</keyword>
<dbReference type="GO" id="GO:0071359">
    <property type="term" value="P:cellular response to dsRNA"/>
    <property type="evidence" value="ECO:0007669"/>
    <property type="project" value="UniProtKB-ARBA"/>
</dbReference>
<dbReference type="SUPFAM" id="SSF47266">
    <property type="entry name" value="4-helical cytokines"/>
    <property type="match status" value="1"/>
</dbReference>
<dbReference type="CTD" id="3456"/>
<dbReference type="GO" id="GO:0009893">
    <property type="term" value="P:positive regulation of metabolic process"/>
    <property type="evidence" value="ECO:0007669"/>
    <property type="project" value="UniProtKB-ARBA"/>
</dbReference>
<dbReference type="GO" id="GO:0005125">
    <property type="term" value="F:cytokine activity"/>
    <property type="evidence" value="ECO:0007669"/>
    <property type="project" value="UniProtKB-KW"/>
</dbReference>
<dbReference type="PANTHER" id="PTHR11691">
    <property type="entry name" value="TYPE I INTERFERON"/>
    <property type="match status" value="1"/>
</dbReference>
<dbReference type="InterPro" id="IPR009079">
    <property type="entry name" value="4_helix_cytokine-like_core"/>
</dbReference>
<dbReference type="SMART" id="SM00076">
    <property type="entry name" value="IFabd"/>
    <property type="match status" value="1"/>
</dbReference>
<evidence type="ECO:0000256" key="1">
    <source>
        <dbReference type="ARBA" id="ARBA00004613"/>
    </source>
</evidence>
<name>A0A2Y9DFR1_TRIMA</name>
<dbReference type="Proteomes" id="UP000248480">
    <property type="component" value="Unplaced"/>
</dbReference>
<gene>
    <name evidence="13" type="primary">IFNB1</name>
</gene>